<name>A0A386K879_9CAUD</name>
<dbReference type="KEGG" id="vg:55811000"/>
<dbReference type="EMBL" id="MH744419">
    <property type="protein sequence ID" value="AYD81548.1"/>
    <property type="molecule type" value="Genomic_DNA"/>
</dbReference>
<gene>
    <name evidence="2" type="primary">54</name>
    <name evidence="2" type="ORF">KBurrousTX_54</name>
</gene>
<evidence type="ECO:0000256" key="1">
    <source>
        <dbReference type="SAM" id="MobiDB-lite"/>
    </source>
</evidence>
<dbReference type="GeneID" id="55811000"/>
<evidence type="ECO:0000313" key="2">
    <source>
        <dbReference type="EMBL" id="AYD81548.1"/>
    </source>
</evidence>
<accession>A0A386K879</accession>
<keyword evidence="3" id="KW-1185">Reference proteome</keyword>
<dbReference type="Proteomes" id="UP000278416">
    <property type="component" value="Segment"/>
</dbReference>
<dbReference type="RefSeq" id="YP_009881727.1">
    <property type="nucleotide sequence ID" value="NC_049442.1"/>
</dbReference>
<reference evidence="2 3" key="1">
    <citation type="submission" date="2018-08" db="EMBL/GenBank/DDBJ databases">
        <authorList>
            <person name="Edupali M."/>
            <person name="Eltaeb M."/>
            <person name="Griswold I."/>
            <person name="Han P."/>
            <person name="Iszauk E."/>
            <person name="Joshi S."/>
            <person name="Kim Y."/>
            <person name="Krakopolsky K."/>
            <person name="Kubyshko V."/>
            <person name="Lee J."/>
            <person name="Lee N.Y."/>
            <person name="Lumaj G."/>
            <person name="Muskovitz J."/>
            <person name="Ning J."/>
            <person name="Noll E."/>
            <person name="Persaud B."/>
            <person name="Shankar N."/>
            <person name="Shim K."/>
            <person name="Srinivasan C."/>
            <person name="Yoon I."/>
            <person name="Zhang S."/>
            <person name="Ziausyte U."/>
            <person name="Jarvik J.W."/>
            <person name="Mcguier N."/>
            <person name="Lopez A.J."/>
            <person name="Garlena R.A."/>
            <person name="Russell D.A."/>
            <person name="Pope W.H."/>
            <person name="Jacobs-Sera D."/>
            <person name="Hatfull G.F."/>
        </authorList>
    </citation>
    <scope>NUCLEOTIDE SEQUENCE [LARGE SCALE GENOMIC DNA]</scope>
</reference>
<proteinExistence type="predicted"/>
<sequence length="235" mass="25780">MTTPTNHNPAASPLDPSTDVENPVENLLAHLTTQALTPAKALDFTTEVLTALAEAMPVDARERLSRLSEAITGKGDTEALRYREIASERLEAAKFKNRAGLYQARADALEAMEPDEWRLHVAKREAEQAKRSAEREVIRDGSVVVDITTEVSDTVRVERHELTAAGWHHEADCKTGVTDTVGAEELNAMRAATHHALQDWHDRAHGLISWAGCPHEPCRLLPEAAKTYKVGGARA</sequence>
<protein>
    <submittedName>
        <fullName evidence="2">Uncharacterized protein</fullName>
    </submittedName>
</protein>
<organism evidence="2 3">
    <name type="scientific">Arthrobacter phage KBurrousTX</name>
    <dbReference type="NCBI Taxonomy" id="2315608"/>
    <lineage>
        <taxon>Viruses</taxon>
        <taxon>Duplodnaviria</taxon>
        <taxon>Heunggongvirae</taxon>
        <taxon>Uroviricota</taxon>
        <taxon>Caudoviricetes</taxon>
        <taxon>Klausavirus</taxon>
        <taxon>Klausavirus kburrousTX</taxon>
    </lineage>
</organism>
<evidence type="ECO:0000313" key="3">
    <source>
        <dbReference type="Proteomes" id="UP000278416"/>
    </source>
</evidence>
<feature type="region of interest" description="Disordered" evidence="1">
    <location>
        <begin position="1"/>
        <end position="21"/>
    </location>
</feature>